<keyword evidence="2" id="KW-0808">Transferase</keyword>
<dbReference type="InterPro" id="IPR005490">
    <property type="entry name" value="LD_TPept_cat_dom"/>
</dbReference>
<dbReference type="PANTHER" id="PTHR30582:SF33">
    <property type="entry name" value="EXPORTED PROTEIN"/>
    <property type="match status" value="1"/>
</dbReference>
<keyword evidence="5 6" id="KW-0961">Cell wall biogenesis/degradation</keyword>
<gene>
    <name evidence="9" type="ORF">M4V62_38505</name>
</gene>
<evidence type="ECO:0000256" key="6">
    <source>
        <dbReference type="PROSITE-ProRule" id="PRU01373"/>
    </source>
</evidence>
<feature type="signal peptide" evidence="7">
    <location>
        <begin position="1"/>
        <end position="26"/>
    </location>
</feature>
<evidence type="ECO:0000256" key="3">
    <source>
        <dbReference type="ARBA" id="ARBA00022960"/>
    </source>
</evidence>
<feature type="active site" description="Proton donor/acceptor" evidence="6">
    <location>
        <position position="182"/>
    </location>
</feature>
<feature type="active site" description="Nucleophile" evidence="6">
    <location>
        <position position="196"/>
    </location>
</feature>
<evidence type="ECO:0000313" key="10">
    <source>
        <dbReference type="Proteomes" id="UP000829992"/>
    </source>
</evidence>
<organism evidence="9 10">
    <name type="scientific">Streptomyces durmitorensis</name>
    <dbReference type="NCBI Taxonomy" id="319947"/>
    <lineage>
        <taxon>Bacteria</taxon>
        <taxon>Bacillati</taxon>
        <taxon>Actinomycetota</taxon>
        <taxon>Actinomycetes</taxon>
        <taxon>Kitasatosporales</taxon>
        <taxon>Streptomycetaceae</taxon>
        <taxon>Streptomyces</taxon>
    </lineage>
</organism>
<comment type="pathway">
    <text evidence="1 6">Cell wall biogenesis; peptidoglycan biosynthesis.</text>
</comment>
<dbReference type="Proteomes" id="UP000829992">
    <property type="component" value="Chromosome"/>
</dbReference>
<dbReference type="PANTHER" id="PTHR30582">
    <property type="entry name" value="L,D-TRANSPEPTIDASE"/>
    <property type="match status" value="1"/>
</dbReference>
<evidence type="ECO:0000256" key="2">
    <source>
        <dbReference type="ARBA" id="ARBA00022679"/>
    </source>
</evidence>
<dbReference type="Pfam" id="PF03734">
    <property type="entry name" value="YkuD"/>
    <property type="match status" value="1"/>
</dbReference>
<feature type="chain" id="PRO_5046329072" evidence="7">
    <location>
        <begin position="27"/>
        <end position="228"/>
    </location>
</feature>
<dbReference type="CDD" id="cd16913">
    <property type="entry name" value="YkuD_like"/>
    <property type="match status" value="1"/>
</dbReference>
<evidence type="ECO:0000256" key="4">
    <source>
        <dbReference type="ARBA" id="ARBA00022984"/>
    </source>
</evidence>
<evidence type="ECO:0000256" key="1">
    <source>
        <dbReference type="ARBA" id="ARBA00004752"/>
    </source>
</evidence>
<protein>
    <submittedName>
        <fullName evidence="9">L,D-transpeptidase</fullName>
    </submittedName>
</protein>
<accession>A0ABY4Q5S0</accession>
<name>A0ABY4Q5S0_9ACTN</name>
<dbReference type="InterPro" id="IPR050979">
    <property type="entry name" value="LD-transpeptidase"/>
</dbReference>
<feature type="domain" description="L,D-TPase catalytic" evidence="8">
    <location>
        <begin position="111"/>
        <end position="220"/>
    </location>
</feature>
<keyword evidence="4 6" id="KW-0573">Peptidoglycan synthesis</keyword>
<evidence type="ECO:0000256" key="5">
    <source>
        <dbReference type="ARBA" id="ARBA00023316"/>
    </source>
</evidence>
<proteinExistence type="predicted"/>
<dbReference type="Gene3D" id="2.40.440.10">
    <property type="entry name" value="L,D-transpeptidase catalytic domain-like"/>
    <property type="match status" value="1"/>
</dbReference>
<dbReference type="RefSeq" id="WP_249591826.1">
    <property type="nucleotide sequence ID" value="NZ_BAAAQL010000018.1"/>
</dbReference>
<sequence length="228" mass="25403">MTYPFARSLLAATALLLALPAIPAAAASARPEPPCTAGTAPYQRQLERELRRPVDGIQSPEDCAAIRRLQQRLGVSPADGRASLRTYRTVVADKVRRDPAARRGCPSRAYRVVCVDLTRQLLWVQAGRRLEFAPVPMRSGRDGLETRRGWHRIFWKHRDHFSTIYKVPMPYAQFFNGGQALHGTRHDLFSSGSGGCVNLTVADAKRLYRLLHKGDRIYVWGTKPGTGG</sequence>
<keyword evidence="10" id="KW-1185">Reference proteome</keyword>
<dbReference type="PROSITE" id="PS52029">
    <property type="entry name" value="LD_TPASE"/>
    <property type="match status" value="1"/>
</dbReference>
<evidence type="ECO:0000313" key="9">
    <source>
        <dbReference type="EMBL" id="UQT60492.1"/>
    </source>
</evidence>
<dbReference type="EMBL" id="CP097289">
    <property type="protein sequence ID" value="UQT60492.1"/>
    <property type="molecule type" value="Genomic_DNA"/>
</dbReference>
<evidence type="ECO:0000259" key="8">
    <source>
        <dbReference type="PROSITE" id="PS52029"/>
    </source>
</evidence>
<reference evidence="9 10" key="1">
    <citation type="submission" date="2022-05" db="EMBL/GenBank/DDBJ databases">
        <authorList>
            <person name="Zhou X."/>
            <person name="Li K."/>
            <person name="Man Y."/>
        </authorList>
    </citation>
    <scope>NUCLEOTIDE SEQUENCE [LARGE SCALE GENOMIC DNA]</scope>
    <source>
        <strain evidence="9 10">MS405</strain>
    </source>
</reference>
<dbReference type="InterPro" id="IPR038063">
    <property type="entry name" value="Transpep_catalytic_dom"/>
</dbReference>
<keyword evidence="3 6" id="KW-0133">Cell shape</keyword>
<keyword evidence="7" id="KW-0732">Signal</keyword>
<evidence type="ECO:0000256" key="7">
    <source>
        <dbReference type="SAM" id="SignalP"/>
    </source>
</evidence>
<dbReference type="SUPFAM" id="SSF141523">
    <property type="entry name" value="L,D-transpeptidase catalytic domain-like"/>
    <property type="match status" value="1"/>
</dbReference>